<proteinExistence type="predicted"/>
<feature type="region of interest" description="Disordered" evidence="1">
    <location>
        <begin position="312"/>
        <end position="343"/>
    </location>
</feature>
<feature type="compositionally biased region" description="Low complexity" evidence="1">
    <location>
        <begin position="571"/>
        <end position="584"/>
    </location>
</feature>
<reference evidence="2 3" key="1">
    <citation type="submission" date="2014-11" db="EMBL/GenBank/DDBJ databases">
        <authorList>
            <person name="Zhu J."/>
            <person name="Qi W."/>
            <person name="Song R."/>
        </authorList>
    </citation>
    <scope>NUCLEOTIDE SEQUENCE [LARGE SCALE GENOMIC DNA]</scope>
</reference>
<feature type="region of interest" description="Disordered" evidence="1">
    <location>
        <begin position="565"/>
        <end position="584"/>
    </location>
</feature>
<feature type="region of interest" description="Disordered" evidence="1">
    <location>
        <begin position="397"/>
        <end position="528"/>
    </location>
</feature>
<keyword evidence="3" id="KW-1185">Reference proteome</keyword>
<dbReference type="EMBL" id="CDMY01000389">
    <property type="protein sequence ID" value="CEM08919.1"/>
    <property type="molecule type" value="Genomic_DNA"/>
</dbReference>
<evidence type="ECO:0000313" key="2">
    <source>
        <dbReference type="EMBL" id="CEM08919.1"/>
    </source>
</evidence>
<evidence type="ECO:0000313" key="3">
    <source>
        <dbReference type="Proteomes" id="UP000041254"/>
    </source>
</evidence>
<dbReference type="Proteomes" id="UP000041254">
    <property type="component" value="Unassembled WGS sequence"/>
</dbReference>
<organism evidence="2 3">
    <name type="scientific">Vitrella brassicaformis (strain CCMP3155)</name>
    <dbReference type="NCBI Taxonomy" id="1169540"/>
    <lineage>
        <taxon>Eukaryota</taxon>
        <taxon>Sar</taxon>
        <taxon>Alveolata</taxon>
        <taxon>Colpodellida</taxon>
        <taxon>Vitrellaceae</taxon>
        <taxon>Vitrella</taxon>
    </lineage>
</organism>
<dbReference type="VEuPathDB" id="CryptoDB:Vbra_587"/>
<gene>
    <name evidence="2" type="ORF">Vbra_587</name>
</gene>
<feature type="compositionally biased region" description="Low complexity" evidence="1">
    <location>
        <begin position="425"/>
        <end position="437"/>
    </location>
</feature>
<dbReference type="InParanoid" id="A0A0G4F872"/>
<accession>A0A0G4F872</accession>
<feature type="compositionally biased region" description="Acidic residues" evidence="1">
    <location>
        <begin position="481"/>
        <end position="494"/>
    </location>
</feature>
<feature type="compositionally biased region" description="Basic and acidic residues" evidence="1">
    <location>
        <begin position="456"/>
        <end position="465"/>
    </location>
</feature>
<name>A0A0G4F872_VITBC</name>
<evidence type="ECO:0000256" key="1">
    <source>
        <dbReference type="SAM" id="MobiDB-lite"/>
    </source>
</evidence>
<protein>
    <submittedName>
        <fullName evidence="2">Uncharacterized protein</fullName>
    </submittedName>
</protein>
<sequence length="708" mass="76995">MAIRNDDRDSFCVVSVPDEPDCKSVIRGRIKAAGKKLLVFCVGSKGPLQPSPLFSCPDRCVLLVIFGESFGRQRFALDVMHDVEVIRPHSYPRCYADYRPCDSPFRQLPPSSPDASSIDAEQCYVGREHIGHIISRRSVFQCVTDCCAMVVGKSANSAIVLGPLFARRWCMKLIWDNTRSFKYSVDMRALDSSNESLFPPLTSSDLRDRRCVLRQDKVLFVVADAVAAEAQKVIHLLKRSKAHTLSYWTTELPGLLSEGRQVRLVLGCEPRDAQTLAGHLLDTLPNAKAFLLPPNRDDLHFDEVPRCELTSRPVRLSPAAPPTHQERPNDIPNSHRRPQEPALFPKMPAAAPTRAAEQTSNNQAVLAADKGGEKGCDAPEAPAAVAAAEEAVLPAERKDKERAADHQPPTARPANHPDAPKASFTHSPITPAAASAPPIAPQHHHRPSGPGLSSARSRESEHPSEAKSSNGAYFGGFFGDSPDDEKDREDNDDEYWARARQAPKSDASVSEEGQEGDGDEQMGSGEADDGRVAWDAMTVDDLHFILSIHPCPEVNKVADALTTGMQTSKEGSSSSASSGSLLSSSDCSGYTPQHLLDDLAGPLPLALHLRPAADMRHALLPVMRVGPMIAIYLTLRQVRRLAETRGGVSRGDIAEALESSREGDDCHNPLAAEDVLAVGELYDMLKTGQGLRPLANRLKQERFTGTST</sequence>
<dbReference type="AlphaFoldDB" id="A0A0G4F872"/>